<reference evidence="2 3" key="1">
    <citation type="submission" date="2018-03" db="EMBL/GenBank/DDBJ databases">
        <title>Genomic Encyclopedia of Archaeal and Bacterial Type Strains, Phase II (KMG-II): from individual species to whole genera.</title>
        <authorList>
            <person name="Goeker M."/>
        </authorList>
    </citation>
    <scope>NUCLEOTIDE SEQUENCE [LARGE SCALE GENOMIC DNA]</scope>
    <source>
        <strain evidence="2 3">DSM 101533</strain>
    </source>
</reference>
<sequence length="67" mass="7121">MARLFLAIALLAILAIAGLALLGTVQAVALWAQGKEEDQMPQTFKRISYIVLVILMFGITSGMLGAS</sequence>
<keyword evidence="1" id="KW-0812">Transmembrane</keyword>
<dbReference type="RefSeq" id="WP_106355066.1">
    <property type="nucleotide sequence ID" value="NZ_PVTP01000002.1"/>
</dbReference>
<accession>A0A2T0W3A7</accession>
<comment type="caution">
    <text evidence="2">The sequence shown here is derived from an EMBL/GenBank/DDBJ whole genome shotgun (WGS) entry which is preliminary data.</text>
</comment>
<dbReference type="EMBL" id="PVTP01000002">
    <property type="protein sequence ID" value="PRY79672.1"/>
    <property type="molecule type" value="Genomic_DNA"/>
</dbReference>
<evidence type="ECO:0000313" key="2">
    <source>
        <dbReference type="EMBL" id="PRY79672.1"/>
    </source>
</evidence>
<organism evidence="2 3">
    <name type="scientific">Yoonia maritima</name>
    <dbReference type="NCBI Taxonomy" id="1435347"/>
    <lineage>
        <taxon>Bacteria</taxon>
        <taxon>Pseudomonadati</taxon>
        <taxon>Pseudomonadota</taxon>
        <taxon>Alphaproteobacteria</taxon>
        <taxon>Rhodobacterales</taxon>
        <taxon>Paracoccaceae</taxon>
        <taxon>Yoonia</taxon>
    </lineage>
</organism>
<dbReference type="AlphaFoldDB" id="A0A2T0W3A7"/>
<gene>
    <name evidence="2" type="ORF">CLV80_102317</name>
</gene>
<keyword evidence="3" id="KW-1185">Reference proteome</keyword>
<proteinExistence type="predicted"/>
<evidence type="ECO:0000256" key="1">
    <source>
        <dbReference type="SAM" id="Phobius"/>
    </source>
</evidence>
<dbReference type="OrthoDB" id="7875853at2"/>
<keyword evidence="1" id="KW-1133">Transmembrane helix</keyword>
<name>A0A2T0W3A7_9RHOB</name>
<dbReference type="Proteomes" id="UP000238007">
    <property type="component" value="Unassembled WGS sequence"/>
</dbReference>
<protein>
    <submittedName>
        <fullName evidence="2">Uncharacterized protein</fullName>
    </submittedName>
</protein>
<feature type="transmembrane region" description="Helical" evidence="1">
    <location>
        <begin position="47"/>
        <end position="66"/>
    </location>
</feature>
<keyword evidence="1" id="KW-0472">Membrane</keyword>
<evidence type="ECO:0000313" key="3">
    <source>
        <dbReference type="Proteomes" id="UP000238007"/>
    </source>
</evidence>